<keyword evidence="2" id="KW-0812">Transmembrane</keyword>
<feature type="region of interest" description="Disordered" evidence="1">
    <location>
        <begin position="176"/>
        <end position="216"/>
    </location>
</feature>
<dbReference type="PANTHER" id="PTHR36205">
    <property type="entry name" value="CHROMOSOME 19, WHOLE GENOME SHOTGUN SEQUENCE"/>
    <property type="match status" value="1"/>
</dbReference>
<dbReference type="PANTHER" id="PTHR36205:SF1">
    <property type="entry name" value="MAJOR FACILITATOR SUPERFAMILY TRANSPORTER"/>
    <property type="match status" value="1"/>
</dbReference>
<keyword evidence="2" id="KW-0472">Membrane</keyword>
<feature type="compositionally biased region" description="Acidic residues" evidence="1">
    <location>
        <begin position="45"/>
        <end position="56"/>
    </location>
</feature>
<feature type="region of interest" description="Disordered" evidence="1">
    <location>
        <begin position="365"/>
        <end position="387"/>
    </location>
</feature>
<keyword evidence="2" id="KW-1133">Transmembrane helix</keyword>
<dbReference type="EMBL" id="JAUEDM010000001">
    <property type="protein sequence ID" value="KAK3329421.1"/>
    <property type="molecule type" value="Genomic_DNA"/>
</dbReference>
<feature type="transmembrane region" description="Helical" evidence="2">
    <location>
        <begin position="104"/>
        <end position="124"/>
    </location>
</feature>
<keyword evidence="4" id="KW-1185">Reference proteome</keyword>
<sequence length="868" mass="98635">MGLASLVSRSREPRPSKLPLYKELFSSSNIPSPTKERYSDIEYSSSDEDDGEDESDYSASSPPSSRGSRQTSGSSTFMLLKPSPRAASRRRLPRRYLYRFSNRVIRYLCAGLVLTIVAFIFSLVRASQVENRRLAEGKVEIKPVPPQWESFRFLTRYYGGIRTLVPFDQNVPEYPRLEDEGPYDVNNTQQRQHPSADARGVPSSKPFANHPASALPGSEDGIHECFLDKQHMVKVPAIHYYDGRPNGFPNSVMGSYELLSLPEDICFDRFGRYGPYGYGYASQKGGLSVGEHGDRESAEEVWKSAKHIDWRTVNWAEAQRRCYKANAQRYKPVKPHSIPPQGFYIVDEVEGAKVRARDEGVKPQIVKTGRPGANTEEAEASPPESAKHVGNMARTAIVVRCWDEFFWKEEDVLNLRAIIAELALASGGRYDVHLLVQVRNDARNPVWADDETYRNHIKSTIPEEFAGMVTLWSETQMLAIYQGILDLWTKGHELPVHGSYRGLQMAMQFFAHKHPEYDHFWQWEMDIRYTGHYYDLLSKLESWAKDQPRKGLWERNARFYIPDVHGSWEDFKQMARVQTEHGTIGPENVWDKVPGLKNPAEKQQTSKGEESIWGPKRPVDEKDWLDSESDPVPPTTYERDKYVWGVGEEADLITLNPIFNPDGTTWQLADDITGYNETEGKPPRRAQIITASRMSRRLLVMMHRETAFKKHHAFPEMWPSTVALQHGFKAVYAPHPVYVDREWPIEYFTRVLNGGRNGAAGGSRNAVFGDREHNLKGLTWFYNAGFAGNLYRRWLGLKVNNDGGEQFELTADLSGDDKTVSTMRGGEGRMCLPPMLLHPVKGVELPVEQVKVGEGETKVVVPESDPTA</sequence>
<feature type="region of interest" description="Disordered" evidence="1">
    <location>
        <begin position="585"/>
        <end position="633"/>
    </location>
</feature>
<name>A0AAE0IRW8_9PEZI</name>
<organism evidence="3 4">
    <name type="scientific">Apodospora peruviana</name>
    <dbReference type="NCBI Taxonomy" id="516989"/>
    <lineage>
        <taxon>Eukaryota</taxon>
        <taxon>Fungi</taxon>
        <taxon>Dikarya</taxon>
        <taxon>Ascomycota</taxon>
        <taxon>Pezizomycotina</taxon>
        <taxon>Sordariomycetes</taxon>
        <taxon>Sordariomycetidae</taxon>
        <taxon>Sordariales</taxon>
        <taxon>Lasiosphaeriaceae</taxon>
        <taxon>Apodospora</taxon>
    </lineage>
</organism>
<dbReference type="Pfam" id="PF11885">
    <property type="entry name" value="DUF3405"/>
    <property type="match status" value="1"/>
</dbReference>
<feature type="region of interest" description="Disordered" evidence="1">
    <location>
        <begin position="26"/>
        <end position="79"/>
    </location>
</feature>
<gene>
    <name evidence="3" type="ORF">B0H66DRAFT_571926</name>
</gene>
<dbReference type="InterPro" id="IPR021822">
    <property type="entry name" value="DUF3405"/>
</dbReference>
<protein>
    <submittedName>
        <fullName evidence="3">Uncharacterized protein</fullName>
    </submittedName>
</protein>
<evidence type="ECO:0000313" key="4">
    <source>
        <dbReference type="Proteomes" id="UP001283341"/>
    </source>
</evidence>
<proteinExistence type="predicted"/>
<evidence type="ECO:0000256" key="1">
    <source>
        <dbReference type="SAM" id="MobiDB-lite"/>
    </source>
</evidence>
<reference evidence="3" key="1">
    <citation type="journal article" date="2023" name="Mol. Phylogenet. Evol.">
        <title>Genome-scale phylogeny and comparative genomics of the fungal order Sordariales.</title>
        <authorList>
            <person name="Hensen N."/>
            <person name="Bonometti L."/>
            <person name="Westerberg I."/>
            <person name="Brannstrom I.O."/>
            <person name="Guillou S."/>
            <person name="Cros-Aarteil S."/>
            <person name="Calhoun S."/>
            <person name="Haridas S."/>
            <person name="Kuo A."/>
            <person name="Mondo S."/>
            <person name="Pangilinan J."/>
            <person name="Riley R."/>
            <person name="LaButti K."/>
            <person name="Andreopoulos B."/>
            <person name="Lipzen A."/>
            <person name="Chen C."/>
            <person name="Yan M."/>
            <person name="Daum C."/>
            <person name="Ng V."/>
            <person name="Clum A."/>
            <person name="Steindorff A."/>
            <person name="Ohm R.A."/>
            <person name="Martin F."/>
            <person name="Silar P."/>
            <person name="Natvig D.O."/>
            <person name="Lalanne C."/>
            <person name="Gautier V."/>
            <person name="Ament-Velasquez S.L."/>
            <person name="Kruys A."/>
            <person name="Hutchinson M.I."/>
            <person name="Powell A.J."/>
            <person name="Barry K."/>
            <person name="Miller A.N."/>
            <person name="Grigoriev I.V."/>
            <person name="Debuchy R."/>
            <person name="Gladieux P."/>
            <person name="Hiltunen Thoren M."/>
            <person name="Johannesson H."/>
        </authorList>
    </citation>
    <scope>NUCLEOTIDE SEQUENCE</scope>
    <source>
        <strain evidence="3">CBS 118394</strain>
    </source>
</reference>
<dbReference type="AlphaFoldDB" id="A0AAE0IRW8"/>
<comment type="caution">
    <text evidence="3">The sequence shown here is derived from an EMBL/GenBank/DDBJ whole genome shotgun (WGS) entry which is preliminary data.</text>
</comment>
<feature type="compositionally biased region" description="Low complexity" evidence="1">
    <location>
        <begin position="57"/>
        <end position="76"/>
    </location>
</feature>
<dbReference type="Proteomes" id="UP001283341">
    <property type="component" value="Unassembled WGS sequence"/>
</dbReference>
<reference evidence="3" key="2">
    <citation type="submission" date="2023-06" db="EMBL/GenBank/DDBJ databases">
        <authorList>
            <consortium name="Lawrence Berkeley National Laboratory"/>
            <person name="Haridas S."/>
            <person name="Hensen N."/>
            <person name="Bonometti L."/>
            <person name="Westerberg I."/>
            <person name="Brannstrom I.O."/>
            <person name="Guillou S."/>
            <person name="Cros-Aarteil S."/>
            <person name="Calhoun S."/>
            <person name="Kuo A."/>
            <person name="Mondo S."/>
            <person name="Pangilinan J."/>
            <person name="Riley R."/>
            <person name="Labutti K."/>
            <person name="Andreopoulos B."/>
            <person name="Lipzen A."/>
            <person name="Chen C."/>
            <person name="Yanf M."/>
            <person name="Daum C."/>
            <person name="Ng V."/>
            <person name="Clum A."/>
            <person name="Steindorff A."/>
            <person name="Ohm R."/>
            <person name="Martin F."/>
            <person name="Silar P."/>
            <person name="Natvig D."/>
            <person name="Lalanne C."/>
            <person name="Gautier V."/>
            <person name="Ament-Velasquez S.L."/>
            <person name="Kruys A."/>
            <person name="Hutchinson M.I."/>
            <person name="Powell A.J."/>
            <person name="Barry K."/>
            <person name="Miller A.N."/>
            <person name="Grigoriev I.V."/>
            <person name="Debuchy R."/>
            <person name="Gladieux P."/>
            <person name="Thoren M.H."/>
            <person name="Johannesson H."/>
        </authorList>
    </citation>
    <scope>NUCLEOTIDE SEQUENCE</scope>
    <source>
        <strain evidence="3">CBS 118394</strain>
    </source>
</reference>
<evidence type="ECO:0000256" key="2">
    <source>
        <dbReference type="SAM" id="Phobius"/>
    </source>
</evidence>
<accession>A0AAE0IRW8</accession>
<evidence type="ECO:0000313" key="3">
    <source>
        <dbReference type="EMBL" id="KAK3329421.1"/>
    </source>
</evidence>